<reference evidence="1 2" key="1">
    <citation type="submission" date="2019-07" db="EMBL/GenBank/DDBJ databases">
        <title>Genome sequencing for Ferrovibrio sp. K5.</title>
        <authorList>
            <person name="Park S.-J."/>
        </authorList>
    </citation>
    <scope>NUCLEOTIDE SEQUENCE [LARGE SCALE GENOMIC DNA]</scope>
    <source>
        <strain evidence="1 2">K5</strain>
    </source>
</reference>
<dbReference type="PANTHER" id="PTHR35279">
    <property type="match status" value="1"/>
</dbReference>
<evidence type="ECO:0008006" key="3">
    <source>
        <dbReference type="Google" id="ProtNLM"/>
    </source>
</evidence>
<dbReference type="AlphaFoldDB" id="A0A516H781"/>
<evidence type="ECO:0000313" key="2">
    <source>
        <dbReference type="Proteomes" id="UP000317496"/>
    </source>
</evidence>
<accession>A0A516H781</accession>
<dbReference type="PANTHER" id="PTHR35279:SF1">
    <property type="entry name" value="ARABINANASE_LEVANSUCRASE_INVERTASE"/>
    <property type="match status" value="1"/>
</dbReference>
<proteinExistence type="predicted"/>
<dbReference type="SUPFAM" id="SSF75005">
    <property type="entry name" value="Arabinanase/levansucrase/invertase"/>
    <property type="match status" value="1"/>
</dbReference>
<dbReference type="OrthoDB" id="7064503at2"/>
<keyword evidence="2" id="KW-1185">Reference proteome</keyword>
<dbReference type="KEGG" id="fer:FNB15_01510"/>
<dbReference type="InterPro" id="IPR023296">
    <property type="entry name" value="Glyco_hydro_beta-prop_sf"/>
</dbReference>
<organism evidence="1 2">
    <name type="scientific">Ferrovibrio terrae</name>
    <dbReference type="NCBI Taxonomy" id="2594003"/>
    <lineage>
        <taxon>Bacteria</taxon>
        <taxon>Pseudomonadati</taxon>
        <taxon>Pseudomonadota</taxon>
        <taxon>Alphaproteobacteria</taxon>
        <taxon>Rhodospirillales</taxon>
        <taxon>Rhodospirillaceae</taxon>
        <taxon>Ferrovibrio</taxon>
    </lineage>
</organism>
<protein>
    <recommendedName>
        <fullName evidence="3">Exo-alpha-sialidase</fullName>
    </recommendedName>
</protein>
<sequence>MRWRKLGRVYAPDGHEPWARSHAMIPTPVGMPDGGLRIYFASCDDRGVGRIGYADLDPRDPTRILRRSEKPVLDIGRAGCFDDNGVNPTCAIWRGDELWLYYVGYQLGVQVRYTLFSGLAISRDGGESFTRISEAPILERCDGELLYRTAPFVLRDGSDNWRMLYIAGDHEVEVGGKAVPSYHMREVHSADGRQWTGPSRFVLGPDEAVEHGLGRPFVVSSTAGYELYFSTRTLRHGYRLAYAISVDGRTWQRDDAALGLDVSPDGWDSEAISFSAVTALPGGTHLFYNGNGFGQTGFGVAIREA</sequence>
<dbReference type="Proteomes" id="UP000317496">
    <property type="component" value="Chromosome"/>
</dbReference>
<dbReference type="EMBL" id="CP041636">
    <property type="protein sequence ID" value="QDO99592.1"/>
    <property type="molecule type" value="Genomic_DNA"/>
</dbReference>
<name>A0A516H781_9PROT</name>
<dbReference type="Gene3D" id="2.115.10.20">
    <property type="entry name" value="Glycosyl hydrolase domain, family 43"/>
    <property type="match status" value="2"/>
</dbReference>
<evidence type="ECO:0000313" key="1">
    <source>
        <dbReference type="EMBL" id="QDO99592.1"/>
    </source>
</evidence>
<gene>
    <name evidence="1" type="ORF">FNB15_01510</name>
</gene>